<dbReference type="Proteomes" id="UP000568839">
    <property type="component" value="Unassembled WGS sequence"/>
</dbReference>
<dbReference type="PANTHER" id="PTHR30502">
    <property type="entry name" value="2-KETO-3-DEOXY-L-RHAMNONATE ALDOLASE"/>
    <property type="match status" value="1"/>
</dbReference>
<dbReference type="PANTHER" id="PTHR30502:SF0">
    <property type="entry name" value="PHOSPHOENOLPYRUVATE CARBOXYLASE FAMILY PROTEIN"/>
    <property type="match status" value="1"/>
</dbReference>
<protein>
    <submittedName>
        <fullName evidence="5">4-hydroxy-2-oxoheptanedioate aldolase</fullName>
        <ecNumber evidence="5">4.1.2.52</ecNumber>
    </submittedName>
</protein>
<reference evidence="5 6" key="1">
    <citation type="submission" date="2020-08" db="EMBL/GenBank/DDBJ databases">
        <title>Genomic Encyclopedia of Type Strains, Phase IV (KMG-IV): sequencing the most valuable type-strain genomes for metagenomic binning, comparative biology and taxonomic classification.</title>
        <authorList>
            <person name="Goeker M."/>
        </authorList>
    </citation>
    <scope>NUCLEOTIDE SEQUENCE [LARGE SCALE GENOMIC DNA]</scope>
    <source>
        <strain evidence="5 6">DSM 21769</strain>
    </source>
</reference>
<evidence type="ECO:0000256" key="2">
    <source>
        <dbReference type="ARBA" id="ARBA00022723"/>
    </source>
</evidence>
<evidence type="ECO:0000256" key="1">
    <source>
        <dbReference type="ARBA" id="ARBA00005568"/>
    </source>
</evidence>
<evidence type="ECO:0000259" key="4">
    <source>
        <dbReference type="Pfam" id="PF03328"/>
    </source>
</evidence>
<keyword evidence="6" id="KW-1185">Reference proteome</keyword>
<feature type="domain" description="HpcH/HpaI aldolase/citrate lyase" evidence="4">
    <location>
        <begin position="11"/>
        <end position="208"/>
    </location>
</feature>
<dbReference type="GO" id="GO:0016832">
    <property type="term" value="F:aldehyde-lyase activity"/>
    <property type="evidence" value="ECO:0007669"/>
    <property type="project" value="TreeGrafter"/>
</dbReference>
<dbReference type="AlphaFoldDB" id="A0A841PX63"/>
<sequence>MKPLKLNQNNIGCFINIPSPGLAEMAALSGFDMIVPDMEHGAFTWTDLENMIRACEIAETPCVVRIPERRREYILKALDSGASGIQVPMIETKDQAEEVVSMAKYPPIGKRGVSFGQRAARYGTFSEKSLYMEKENKSTAVIIQIESLQAAENIDEILYVTGVDVIFIGPTDLAVSMGFGHDLQNRKVIEVIQKVKMKALLAGKVVGILGGSADLLRRYKDENINYLLTSIQTIVNKGSNEYNLIKE</sequence>
<evidence type="ECO:0000313" key="6">
    <source>
        <dbReference type="Proteomes" id="UP000568839"/>
    </source>
</evidence>
<organism evidence="5 6">
    <name type="scientific">Geomicrobium halophilum</name>
    <dbReference type="NCBI Taxonomy" id="549000"/>
    <lineage>
        <taxon>Bacteria</taxon>
        <taxon>Bacillati</taxon>
        <taxon>Bacillota</taxon>
        <taxon>Bacilli</taxon>
        <taxon>Bacillales</taxon>
        <taxon>Geomicrobium</taxon>
    </lineage>
</organism>
<dbReference type="Pfam" id="PF03328">
    <property type="entry name" value="HpcH_HpaI"/>
    <property type="match status" value="1"/>
</dbReference>
<evidence type="ECO:0000313" key="5">
    <source>
        <dbReference type="EMBL" id="MBB6448672.1"/>
    </source>
</evidence>
<comment type="similarity">
    <text evidence="1">Belongs to the HpcH/HpaI aldolase family.</text>
</comment>
<dbReference type="InterPro" id="IPR040442">
    <property type="entry name" value="Pyrv_kinase-like_dom_sf"/>
</dbReference>
<keyword evidence="2" id="KW-0479">Metal-binding</keyword>
<dbReference type="SUPFAM" id="SSF51621">
    <property type="entry name" value="Phosphoenolpyruvate/pyruvate domain"/>
    <property type="match status" value="1"/>
</dbReference>
<proteinExistence type="inferred from homology"/>
<comment type="caution">
    <text evidence="5">The sequence shown here is derived from an EMBL/GenBank/DDBJ whole genome shotgun (WGS) entry which is preliminary data.</text>
</comment>
<dbReference type="EC" id="4.1.2.52" evidence="5"/>
<dbReference type="RefSeq" id="WP_184402634.1">
    <property type="nucleotide sequence ID" value="NZ_JACHHJ010000001.1"/>
</dbReference>
<accession>A0A841PX63</accession>
<dbReference type="EMBL" id="JACHHJ010000001">
    <property type="protein sequence ID" value="MBB6448672.1"/>
    <property type="molecule type" value="Genomic_DNA"/>
</dbReference>
<dbReference type="InterPro" id="IPR050251">
    <property type="entry name" value="HpcH-HpaI_aldolase"/>
</dbReference>
<dbReference type="GO" id="GO:0005737">
    <property type="term" value="C:cytoplasm"/>
    <property type="evidence" value="ECO:0007669"/>
    <property type="project" value="TreeGrafter"/>
</dbReference>
<keyword evidence="3 5" id="KW-0456">Lyase</keyword>
<evidence type="ECO:0000256" key="3">
    <source>
        <dbReference type="ARBA" id="ARBA00023239"/>
    </source>
</evidence>
<dbReference type="InterPro" id="IPR005000">
    <property type="entry name" value="Aldolase/citrate-lyase_domain"/>
</dbReference>
<dbReference type="Gene3D" id="3.20.20.60">
    <property type="entry name" value="Phosphoenolpyruvate-binding domains"/>
    <property type="match status" value="1"/>
</dbReference>
<dbReference type="InterPro" id="IPR015813">
    <property type="entry name" value="Pyrv/PenolPyrv_kinase-like_dom"/>
</dbReference>
<dbReference type="GO" id="GO:0046872">
    <property type="term" value="F:metal ion binding"/>
    <property type="evidence" value="ECO:0007669"/>
    <property type="project" value="UniProtKB-KW"/>
</dbReference>
<gene>
    <name evidence="5" type="ORF">HNR44_000621</name>
</gene>
<name>A0A841PX63_9BACL</name>